<dbReference type="EMBL" id="DRDR01000161">
    <property type="protein sequence ID" value="HDL60539.1"/>
    <property type="molecule type" value="Genomic_DNA"/>
</dbReference>
<dbReference type="HAMAP" id="MF_01440">
    <property type="entry name" value="CheD"/>
    <property type="match status" value="1"/>
</dbReference>
<dbReference type="Gene3D" id="3.30.1330.200">
    <property type="match status" value="1"/>
</dbReference>
<comment type="similarity">
    <text evidence="3">Belongs to the CheD family.</text>
</comment>
<dbReference type="PROSITE" id="PS51257">
    <property type="entry name" value="PROKAR_LIPOPROTEIN"/>
    <property type="match status" value="1"/>
</dbReference>
<accession>A0A7V0LV65</accession>
<dbReference type="PANTHER" id="PTHR35147">
    <property type="entry name" value="CHEMORECEPTOR GLUTAMINE DEAMIDASE CHED-RELATED"/>
    <property type="match status" value="1"/>
</dbReference>
<keyword evidence="2 3" id="KW-0378">Hydrolase</keyword>
<sequence>MILQEIKVGIGDYAVGKGEGMITTYGLGSCVGITLYDPVTKAGGMLHALLPEAKYYGNKGNPAKYVDKGLELLLKDLIKLGGLKRRLEAKLFGGAHIFENVTGENLRIGNRNVETAKKELKRLGIRIIAEDTGSKGGRTISLNLRTGKVKLRKVSNGKVLEKII</sequence>
<protein>
    <recommendedName>
        <fullName evidence="3">Probable chemoreceptor glutamine deamidase CheD</fullName>
        <ecNumber evidence="3">3.5.1.44</ecNumber>
    </recommendedName>
</protein>
<evidence type="ECO:0000313" key="4">
    <source>
        <dbReference type="EMBL" id="HDL60539.1"/>
    </source>
</evidence>
<name>A0A7V0LV65_UNCW3</name>
<comment type="catalytic activity">
    <reaction evidence="3">
        <text>L-glutaminyl-[protein] + H2O = L-glutamyl-[protein] + NH4(+)</text>
        <dbReference type="Rhea" id="RHEA:16441"/>
        <dbReference type="Rhea" id="RHEA-COMP:10207"/>
        <dbReference type="Rhea" id="RHEA-COMP:10208"/>
        <dbReference type="ChEBI" id="CHEBI:15377"/>
        <dbReference type="ChEBI" id="CHEBI:28938"/>
        <dbReference type="ChEBI" id="CHEBI:29973"/>
        <dbReference type="ChEBI" id="CHEBI:30011"/>
        <dbReference type="EC" id="3.5.1.44"/>
    </reaction>
</comment>
<dbReference type="InterPro" id="IPR038592">
    <property type="entry name" value="CheD-like_sf"/>
</dbReference>
<keyword evidence="1 3" id="KW-0145">Chemotaxis</keyword>
<reference evidence="4" key="1">
    <citation type="journal article" date="2020" name="mSystems">
        <title>Genome- and Community-Level Interaction Insights into Carbon Utilization and Element Cycling Functions of Hydrothermarchaeota in Hydrothermal Sediment.</title>
        <authorList>
            <person name="Zhou Z."/>
            <person name="Liu Y."/>
            <person name="Xu W."/>
            <person name="Pan J."/>
            <person name="Luo Z.H."/>
            <person name="Li M."/>
        </authorList>
    </citation>
    <scope>NUCLEOTIDE SEQUENCE [LARGE SCALE GENOMIC DNA]</scope>
    <source>
        <strain evidence="4">HyVt-28</strain>
    </source>
</reference>
<dbReference type="SUPFAM" id="SSF64438">
    <property type="entry name" value="CNF1/YfiH-like putative cysteine hydrolases"/>
    <property type="match status" value="1"/>
</dbReference>
<dbReference type="EC" id="3.5.1.44" evidence="3"/>
<dbReference type="CDD" id="cd16352">
    <property type="entry name" value="CheD"/>
    <property type="match status" value="1"/>
</dbReference>
<gene>
    <name evidence="3" type="primary">cheD</name>
    <name evidence="4" type="ORF">ENH14_03685</name>
</gene>
<dbReference type="Pfam" id="PF03975">
    <property type="entry name" value="CheD"/>
    <property type="match status" value="1"/>
</dbReference>
<dbReference type="Proteomes" id="UP000886381">
    <property type="component" value="Unassembled WGS sequence"/>
</dbReference>
<evidence type="ECO:0000256" key="1">
    <source>
        <dbReference type="ARBA" id="ARBA00022500"/>
    </source>
</evidence>
<dbReference type="InterPro" id="IPR011324">
    <property type="entry name" value="Cytotoxic_necrot_fac-like_cat"/>
</dbReference>
<dbReference type="AlphaFoldDB" id="A0A7V0LV65"/>
<dbReference type="PANTHER" id="PTHR35147:SF1">
    <property type="entry name" value="CHEMORECEPTOR GLUTAMINE DEAMIDASE CHED-RELATED"/>
    <property type="match status" value="1"/>
</dbReference>
<comment type="caution">
    <text evidence="4">The sequence shown here is derived from an EMBL/GenBank/DDBJ whole genome shotgun (WGS) entry which is preliminary data.</text>
</comment>
<dbReference type="GO" id="GO:0006935">
    <property type="term" value="P:chemotaxis"/>
    <property type="evidence" value="ECO:0007669"/>
    <property type="project" value="UniProtKB-UniRule"/>
</dbReference>
<organism evidence="4">
    <name type="scientific">candidate division WOR-3 bacterium</name>
    <dbReference type="NCBI Taxonomy" id="2052148"/>
    <lineage>
        <taxon>Bacteria</taxon>
        <taxon>Bacteria division WOR-3</taxon>
    </lineage>
</organism>
<dbReference type="InterPro" id="IPR005659">
    <property type="entry name" value="Chemorcpt_Glu_NH3ase_CheD"/>
</dbReference>
<evidence type="ECO:0000256" key="3">
    <source>
        <dbReference type="HAMAP-Rule" id="MF_01440"/>
    </source>
</evidence>
<evidence type="ECO:0000256" key="2">
    <source>
        <dbReference type="ARBA" id="ARBA00022801"/>
    </source>
</evidence>
<proteinExistence type="inferred from homology"/>
<comment type="function">
    <text evidence="3">Probably deamidates glutamine residues to glutamate on methyl-accepting chemotaxis receptors (MCPs), playing an important role in chemotaxis.</text>
</comment>
<dbReference type="GO" id="GO:0050568">
    <property type="term" value="F:protein-glutamine glutaminase activity"/>
    <property type="evidence" value="ECO:0007669"/>
    <property type="project" value="UniProtKB-UniRule"/>
</dbReference>